<dbReference type="EMBL" id="BARV01037543">
    <property type="protein sequence ID" value="GAI51848.1"/>
    <property type="molecule type" value="Genomic_DNA"/>
</dbReference>
<protein>
    <submittedName>
        <fullName evidence="1">Uncharacterized protein</fullName>
    </submittedName>
</protein>
<accession>X1P7K8</accession>
<dbReference type="AlphaFoldDB" id="X1P7K8"/>
<comment type="caution">
    <text evidence="1">The sequence shown here is derived from an EMBL/GenBank/DDBJ whole genome shotgun (WGS) entry which is preliminary data.</text>
</comment>
<gene>
    <name evidence="1" type="ORF">S06H3_58054</name>
</gene>
<sequence length="68" mass="7754">CHIFAQRGSFATTAFRHIFIPPFWWCLGSFVQGKEQCPELIEARVDFWSEELSRGFSGVSVSEIGEVE</sequence>
<name>X1P7K8_9ZZZZ</name>
<organism evidence="1">
    <name type="scientific">marine sediment metagenome</name>
    <dbReference type="NCBI Taxonomy" id="412755"/>
    <lineage>
        <taxon>unclassified sequences</taxon>
        <taxon>metagenomes</taxon>
        <taxon>ecological metagenomes</taxon>
    </lineage>
</organism>
<evidence type="ECO:0000313" key="1">
    <source>
        <dbReference type="EMBL" id="GAI51848.1"/>
    </source>
</evidence>
<proteinExistence type="predicted"/>
<feature type="non-terminal residue" evidence="1">
    <location>
        <position position="1"/>
    </location>
</feature>
<reference evidence="1" key="1">
    <citation type="journal article" date="2014" name="Front. Microbiol.">
        <title>High frequency of phylogenetically diverse reductive dehalogenase-homologous genes in deep subseafloor sedimentary metagenomes.</title>
        <authorList>
            <person name="Kawai M."/>
            <person name="Futagami T."/>
            <person name="Toyoda A."/>
            <person name="Takaki Y."/>
            <person name="Nishi S."/>
            <person name="Hori S."/>
            <person name="Arai W."/>
            <person name="Tsubouchi T."/>
            <person name="Morono Y."/>
            <person name="Uchiyama I."/>
            <person name="Ito T."/>
            <person name="Fujiyama A."/>
            <person name="Inagaki F."/>
            <person name="Takami H."/>
        </authorList>
    </citation>
    <scope>NUCLEOTIDE SEQUENCE</scope>
    <source>
        <strain evidence="1">Expedition CK06-06</strain>
    </source>
</reference>